<dbReference type="EMBL" id="JAPEVG010000175">
    <property type="protein sequence ID" value="KAJ8474867.1"/>
    <property type="molecule type" value="Genomic_DNA"/>
</dbReference>
<evidence type="ECO:0000313" key="1">
    <source>
        <dbReference type="EMBL" id="KAJ8474867.1"/>
    </source>
</evidence>
<sequence length="126" mass="14192">MPLSADLAAAFRYIANEVSNLNEVQYFDSTMEKYTKELEFGGRRFDFMKLGYSRSGTFAGIGYAIKLLKPNSSNAEWQWVIWIINPSDVVAVNRRAVVAGIYKIIDDPNTAKVTWTLDATHYASAQ</sequence>
<dbReference type="AlphaFoldDB" id="A0AAD7TTM5"/>
<dbReference type="Proteomes" id="UP001215151">
    <property type="component" value="Unassembled WGS sequence"/>
</dbReference>
<protein>
    <submittedName>
        <fullName evidence="1">Uncharacterized protein</fullName>
    </submittedName>
</protein>
<organism evidence="1 2">
    <name type="scientific">Trametes cubensis</name>
    <dbReference type="NCBI Taxonomy" id="1111947"/>
    <lineage>
        <taxon>Eukaryota</taxon>
        <taxon>Fungi</taxon>
        <taxon>Dikarya</taxon>
        <taxon>Basidiomycota</taxon>
        <taxon>Agaricomycotina</taxon>
        <taxon>Agaricomycetes</taxon>
        <taxon>Polyporales</taxon>
        <taxon>Polyporaceae</taxon>
        <taxon>Trametes</taxon>
    </lineage>
</organism>
<accession>A0AAD7TTM5</accession>
<proteinExistence type="predicted"/>
<reference evidence="1" key="1">
    <citation type="submission" date="2022-11" db="EMBL/GenBank/DDBJ databases">
        <title>Genome Sequence of Cubamyces cubensis.</title>
        <authorList>
            <person name="Buettner E."/>
        </authorList>
    </citation>
    <scope>NUCLEOTIDE SEQUENCE</scope>
    <source>
        <strain evidence="1">MPL-01</strain>
    </source>
</reference>
<gene>
    <name evidence="1" type="ORF">ONZ51_g6944</name>
</gene>
<keyword evidence="2" id="KW-1185">Reference proteome</keyword>
<comment type="caution">
    <text evidence="1">The sequence shown here is derived from an EMBL/GenBank/DDBJ whole genome shotgun (WGS) entry which is preliminary data.</text>
</comment>
<name>A0AAD7TTM5_9APHY</name>
<evidence type="ECO:0000313" key="2">
    <source>
        <dbReference type="Proteomes" id="UP001215151"/>
    </source>
</evidence>